<sequence>MFAGKSLQKKAPEVEPEIVPEYPDDDDGDFDPMAGLTAGVQRRVLALKKVQTKADELAKQFAIDQAKLQAEYMLKFGPLWDERKAIVTGEANVDNFDVPDDGSKDEGKIPEFWLTALRNTDRIGAYITERDAEVLKYLEDIRIEVLTGEDRGFKLLFYFASNPYLRNKVLEKTYELEADVEVVPKRFLGCPLEWTNPSMDPTVEQIKKRVKEAKGAKGAKPTFTTESQPCESFFNFFDPPAIPDSPDAMADDEMDSLQEELSTDYEIGVTIKDSVIPRAVEWFT</sequence>
<feature type="non-terminal residue" evidence="5">
    <location>
        <position position="1"/>
    </location>
</feature>
<gene>
    <name evidence="5" type="ORF">HaLaN_11838</name>
</gene>
<dbReference type="Proteomes" id="UP000485058">
    <property type="component" value="Unassembled WGS sequence"/>
</dbReference>
<proteinExistence type="inferred from homology"/>
<dbReference type="GO" id="GO:0005634">
    <property type="term" value="C:nucleus"/>
    <property type="evidence" value="ECO:0007669"/>
    <property type="project" value="InterPro"/>
</dbReference>
<dbReference type="GO" id="GO:0006334">
    <property type="term" value="P:nucleosome assembly"/>
    <property type="evidence" value="ECO:0007669"/>
    <property type="project" value="InterPro"/>
</dbReference>
<evidence type="ECO:0000313" key="6">
    <source>
        <dbReference type="Proteomes" id="UP000485058"/>
    </source>
</evidence>
<dbReference type="InterPro" id="IPR002164">
    <property type="entry name" value="NAP_family"/>
</dbReference>
<feature type="non-terminal residue" evidence="5">
    <location>
        <position position="284"/>
    </location>
</feature>
<dbReference type="EMBL" id="BLLF01000871">
    <property type="protein sequence ID" value="GFH15586.1"/>
    <property type="molecule type" value="Genomic_DNA"/>
</dbReference>
<comment type="similarity">
    <text evidence="1 3">Belongs to the nucleosome assembly protein (NAP) family.</text>
</comment>
<comment type="caution">
    <text evidence="5">The sequence shown here is derived from an EMBL/GenBank/DDBJ whole genome shotgun (WGS) entry which is preliminary data.</text>
</comment>
<evidence type="ECO:0000256" key="2">
    <source>
        <dbReference type="ARBA" id="ARBA00023186"/>
    </source>
</evidence>
<dbReference type="Gene3D" id="1.20.5.1500">
    <property type="match status" value="1"/>
</dbReference>
<dbReference type="GO" id="GO:0042393">
    <property type="term" value="F:histone binding"/>
    <property type="evidence" value="ECO:0007669"/>
    <property type="project" value="UniProtKB-ARBA"/>
</dbReference>
<dbReference type="InterPro" id="IPR037231">
    <property type="entry name" value="NAP-like_sf"/>
</dbReference>
<dbReference type="AlphaFoldDB" id="A0A699Z8K8"/>
<feature type="compositionally biased region" description="Acidic residues" evidence="4">
    <location>
        <begin position="14"/>
        <end position="29"/>
    </location>
</feature>
<reference evidence="5 6" key="1">
    <citation type="submission" date="2020-02" db="EMBL/GenBank/DDBJ databases">
        <title>Draft genome sequence of Haematococcus lacustris strain NIES-144.</title>
        <authorList>
            <person name="Morimoto D."/>
            <person name="Nakagawa S."/>
            <person name="Yoshida T."/>
            <person name="Sawayama S."/>
        </authorList>
    </citation>
    <scope>NUCLEOTIDE SEQUENCE [LARGE SCALE GENOMIC DNA]</scope>
    <source>
        <strain evidence="5 6">NIES-144</strain>
    </source>
</reference>
<evidence type="ECO:0000256" key="3">
    <source>
        <dbReference type="RuleBase" id="RU003876"/>
    </source>
</evidence>
<dbReference type="PANTHER" id="PTHR11875">
    <property type="entry name" value="TESTIS-SPECIFIC Y-ENCODED PROTEIN"/>
    <property type="match status" value="1"/>
</dbReference>
<dbReference type="Pfam" id="PF00956">
    <property type="entry name" value="NAP"/>
    <property type="match status" value="1"/>
</dbReference>
<name>A0A699Z8K8_HAELA</name>
<accession>A0A699Z8K8</accession>
<keyword evidence="6" id="KW-1185">Reference proteome</keyword>
<keyword evidence="2" id="KW-0143">Chaperone</keyword>
<dbReference type="Gene3D" id="3.30.1120.90">
    <property type="entry name" value="Nucleosome assembly protein"/>
    <property type="match status" value="1"/>
</dbReference>
<evidence type="ECO:0000256" key="1">
    <source>
        <dbReference type="ARBA" id="ARBA00009947"/>
    </source>
</evidence>
<dbReference type="SUPFAM" id="SSF143113">
    <property type="entry name" value="NAP-like"/>
    <property type="match status" value="1"/>
</dbReference>
<evidence type="ECO:0008006" key="7">
    <source>
        <dbReference type="Google" id="ProtNLM"/>
    </source>
</evidence>
<evidence type="ECO:0000313" key="5">
    <source>
        <dbReference type="EMBL" id="GFH15586.1"/>
    </source>
</evidence>
<protein>
    <recommendedName>
        <fullName evidence="7">Nucleosome assembly protein</fullName>
    </recommendedName>
</protein>
<evidence type="ECO:0000256" key="4">
    <source>
        <dbReference type="SAM" id="MobiDB-lite"/>
    </source>
</evidence>
<organism evidence="5 6">
    <name type="scientific">Haematococcus lacustris</name>
    <name type="common">Green alga</name>
    <name type="synonym">Haematococcus pluvialis</name>
    <dbReference type="NCBI Taxonomy" id="44745"/>
    <lineage>
        <taxon>Eukaryota</taxon>
        <taxon>Viridiplantae</taxon>
        <taxon>Chlorophyta</taxon>
        <taxon>core chlorophytes</taxon>
        <taxon>Chlorophyceae</taxon>
        <taxon>CS clade</taxon>
        <taxon>Chlamydomonadales</taxon>
        <taxon>Haematococcaceae</taxon>
        <taxon>Haematococcus</taxon>
    </lineage>
</organism>
<dbReference type="GO" id="GO:0000724">
    <property type="term" value="P:double-strand break repair via homologous recombination"/>
    <property type="evidence" value="ECO:0007669"/>
    <property type="project" value="UniProtKB-ARBA"/>
</dbReference>
<feature type="region of interest" description="Disordered" evidence="4">
    <location>
        <begin position="1"/>
        <end position="29"/>
    </location>
</feature>